<dbReference type="Proteomes" id="UP000031774">
    <property type="component" value="Chromosome"/>
</dbReference>
<dbReference type="InterPro" id="IPR036388">
    <property type="entry name" value="WH-like_DNA-bd_sf"/>
</dbReference>
<dbReference type="Pfam" id="PF00196">
    <property type="entry name" value="GerE"/>
    <property type="match status" value="1"/>
</dbReference>
<dbReference type="InterPro" id="IPR016032">
    <property type="entry name" value="Sig_transdc_resp-reg_C-effctor"/>
</dbReference>
<dbReference type="PANTHER" id="PTHR47691">
    <property type="entry name" value="REGULATOR-RELATED"/>
    <property type="match status" value="1"/>
</dbReference>
<dbReference type="PRINTS" id="PR00038">
    <property type="entry name" value="HTHLUXR"/>
</dbReference>
<evidence type="ECO:0000313" key="4">
    <source>
        <dbReference type="Proteomes" id="UP000031774"/>
    </source>
</evidence>
<dbReference type="Gene3D" id="3.40.50.300">
    <property type="entry name" value="P-loop containing nucleotide triphosphate hydrolases"/>
    <property type="match status" value="1"/>
</dbReference>
<evidence type="ECO:0000256" key="1">
    <source>
        <dbReference type="SAM" id="MobiDB-lite"/>
    </source>
</evidence>
<accession>A0A0B5IM90</accession>
<dbReference type="AlphaFoldDB" id="A0A0B5IM90"/>
<sequence>MVGRAEELAALEGRLRDPGVRLLTLIGPAGVGKSRLAAAAAHAVTSPGAPPVPGDVFDAVRTPDPADPGSVADAVAELTRAPGRSLLVLDGCDHELRPSADAVAALLDGGPGITVLATALEPLGVYGEQLVPVAPLPVPRPADREDPHALARVASMELFLRRAAEARAGFALTEENAGDVADLCVLLEGLPLALELAAARCRSYPPRSLLSRIRRRPVALSGGPATAPERHRSLAALAAWGCHGLTQGQHALLRRLSVYEPGFGPVAFDRPDEEHLDALLDRGVLALVPDGRPGEPGYTVPEPYRSYGRDSLEAEGRLDTAADDHADRYARLVSAAAPRLGGTDQAHWLGVLAAETPNVLAALDRLCHRGDEGTAAATAVAFREVWLARGLLREGTARCDRLAQDGRGVPEATTARLIDLSGELAAARGDASEAVRRHRSALALCKRLGDRRQTALVTARLGAALLADGDAHGALAALEPSAATLESLGAAGPAARTAVPLAGALHALGRSRKARETLDRAREELRRLGDGRGLVEALARSAELSTGPERRGAADGFLREALSLCAETGELTLLPYVLELFALHVLDTSPAQQPRVVRLIAGAEGLRERLGTRAPEPRRAALREALDGLRARLGRTAFSTARAEGLTLDADAAVREALSAPAPARGSDDTPAAEKQSLTPRQIQVAMLVSEGLTNRQIAARLGLSEWTVVNHVRQVMRRLDCSSRVQVAWAIGKWA</sequence>
<protein>
    <recommendedName>
        <fullName evidence="2">HTH luxR-type domain-containing protein</fullName>
    </recommendedName>
</protein>
<dbReference type="STRING" id="362257.SVTN_03470"/>
<keyword evidence="4" id="KW-1185">Reference proteome</keyword>
<dbReference type="SMART" id="SM00421">
    <property type="entry name" value="HTH_LUXR"/>
    <property type="match status" value="1"/>
</dbReference>
<dbReference type="EMBL" id="CP010407">
    <property type="protein sequence ID" value="AJF69504.1"/>
    <property type="molecule type" value="Genomic_DNA"/>
</dbReference>
<gene>
    <name evidence="3" type="ORF">SVTN_03470</name>
</gene>
<organism evidence="3 4">
    <name type="scientific">Streptomyces vietnamensis</name>
    <dbReference type="NCBI Taxonomy" id="362257"/>
    <lineage>
        <taxon>Bacteria</taxon>
        <taxon>Bacillati</taxon>
        <taxon>Actinomycetota</taxon>
        <taxon>Actinomycetes</taxon>
        <taxon>Kitasatosporales</taxon>
        <taxon>Streptomycetaceae</taxon>
        <taxon>Streptomyces</taxon>
    </lineage>
</organism>
<dbReference type="HOGENOM" id="CLU_004665_5_2_11"/>
<evidence type="ECO:0000313" key="3">
    <source>
        <dbReference type="EMBL" id="AJF69504.1"/>
    </source>
</evidence>
<dbReference type="GO" id="GO:0006355">
    <property type="term" value="P:regulation of DNA-templated transcription"/>
    <property type="evidence" value="ECO:0007669"/>
    <property type="project" value="InterPro"/>
</dbReference>
<dbReference type="InterPro" id="IPR011990">
    <property type="entry name" value="TPR-like_helical_dom_sf"/>
</dbReference>
<dbReference type="GO" id="GO:0003677">
    <property type="term" value="F:DNA binding"/>
    <property type="evidence" value="ECO:0007669"/>
    <property type="project" value="InterPro"/>
</dbReference>
<name>A0A0B5IM90_9ACTN</name>
<dbReference type="Gene3D" id="1.10.10.10">
    <property type="entry name" value="Winged helix-like DNA-binding domain superfamily/Winged helix DNA-binding domain"/>
    <property type="match status" value="1"/>
</dbReference>
<dbReference type="Gene3D" id="1.25.40.10">
    <property type="entry name" value="Tetratricopeptide repeat domain"/>
    <property type="match status" value="1"/>
</dbReference>
<reference evidence="3 4" key="1">
    <citation type="submission" date="2014-12" db="EMBL/GenBank/DDBJ databases">
        <title>Complete genome sequence of Streptomyces vietnamensis strain GIMV4.0001, a genetic manipulable producer of the benzoisochromanequinone antibiotic granaticin.</title>
        <authorList>
            <person name="Deng M.R."/>
            <person name="Guo J."/>
            <person name="Ma L.Y."/>
            <person name="Feng G.D."/>
            <person name="Mo C.Y."/>
            <person name="Zhu H.H."/>
        </authorList>
    </citation>
    <scope>NUCLEOTIDE SEQUENCE [LARGE SCALE GENOMIC DNA]</scope>
    <source>
        <strain evidence="4">GIMV4.0001</strain>
    </source>
</reference>
<dbReference type="SUPFAM" id="SSF52540">
    <property type="entry name" value="P-loop containing nucleoside triphosphate hydrolases"/>
    <property type="match status" value="1"/>
</dbReference>
<feature type="domain" description="HTH luxR-type" evidence="2">
    <location>
        <begin position="671"/>
        <end position="735"/>
    </location>
</feature>
<dbReference type="PANTHER" id="PTHR47691:SF3">
    <property type="entry name" value="HTH-TYPE TRANSCRIPTIONAL REGULATOR RV0890C-RELATED"/>
    <property type="match status" value="1"/>
</dbReference>
<evidence type="ECO:0000259" key="2">
    <source>
        <dbReference type="PROSITE" id="PS50043"/>
    </source>
</evidence>
<proteinExistence type="predicted"/>
<dbReference type="SUPFAM" id="SSF48452">
    <property type="entry name" value="TPR-like"/>
    <property type="match status" value="1"/>
</dbReference>
<dbReference type="CDD" id="cd06170">
    <property type="entry name" value="LuxR_C_like"/>
    <property type="match status" value="1"/>
</dbReference>
<dbReference type="InterPro" id="IPR027417">
    <property type="entry name" value="P-loop_NTPase"/>
</dbReference>
<feature type="region of interest" description="Disordered" evidence="1">
    <location>
        <begin position="660"/>
        <end position="679"/>
    </location>
</feature>
<dbReference type="PROSITE" id="PS50043">
    <property type="entry name" value="HTH_LUXR_2"/>
    <property type="match status" value="1"/>
</dbReference>
<dbReference type="KEGG" id="svt:SVTN_03470"/>
<dbReference type="InterPro" id="IPR000792">
    <property type="entry name" value="Tscrpt_reg_LuxR_C"/>
</dbReference>
<dbReference type="SUPFAM" id="SSF46894">
    <property type="entry name" value="C-terminal effector domain of the bipartite response regulators"/>
    <property type="match status" value="1"/>
</dbReference>